<comment type="caution">
    <text evidence="1">The sequence shown here is derived from an EMBL/GenBank/DDBJ whole genome shotgun (WGS) entry which is preliminary data.</text>
</comment>
<reference evidence="1 2" key="1">
    <citation type="submission" date="2020-02" db="EMBL/GenBank/DDBJ databases">
        <title>A chromosome-scale genome assembly of the black bullhead catfish (Ameiurus melas).</title>
        <authorList>
            <person name="Wen M."/>
            <person name="Zham M."/>
            <person name="Cabau C."/>
            <person name="Klopp C."/>
            <person name="Donnadieu C."/>
            <person name="Roques C."/>
            <person name="Bouchez O."/>
            <person name="Lampietro C."/>
            <person name="Jouanno E."/>
            <person name="Herpin A."/>
            <person name="Louis A."/>
            <person name="Berthelot C."/>
            <person name="Parey E."/>
            <person name="Roest-Crollius H."/>
            <person name="Braasch I."/>
            <person name="Postlethwait J."/>
            <person name="Robinson-Rechavi M."/>
            <person name="Echchiki A."/>
            <person name="Begum T."/>
            <person name="Montfort J."/>
            <person name="Schartl M."/>
            <person name="Bobe J."/>
            <person name="Guiguen Y."/>
        </authorList>
    </citation>
    <scope>NUCLEOTIDE SEQUENCE [LARGE SCALE GENOMIC DNA]</scope>
    <source>
        <strain evidence="1">M_S1</strain>
        <tissue evidence="1">Blood</tissue>
    </source>
</reference>
<proteinExistence type="predicted"/>
<sequence>MYMVTGNMEPILGSIGHKARYTLDRHRLPEKMARDLTRMLSRSLTTPVYVFDMLLSARSQSHKAWSRASSSVMPGGAQASRKKGRLFTHTHTHTHARKLGCTKVTAFFPVT</sequence>
<organism evidence="1 2">
    <name type="scientific">Ameiurus melas</name>
    <name type="common">Black bullhead</name>
    <name type="synonym">Silurus melas</name>
    <dbReference type="NCBI Taxonomy" id="219545"/>
    <lineage>
        <taxon>Eukaryota</taxon>
        <taxon>Metazoa</taxon>
        <taxon>Chordata</taxon>
        <taxon>Craniata</taxon>
        <taxon>Vertebrata</taxon>
        <taxon>Euteleostomi</taxon>
        <taxon>Actinopterygii</taxon>
        <taxon>Neopterygii</taxon>
        <taxon>Teleostei</taxon>
        <taxon>Ostariophysi</taxon>
        <taxon>Siluriformes</taxon>
        <taxon>Ictaluridae</taxon>
        <taxon>Ameiurus</taxon>
    </lineage>
</organism>
<name>A0A7J6B938_AMEME</name>
<keyword evidence="2" id="KW-1185">Reference proteome</keyword>
<dbReference type="Proteomes" id="UP000593565">
    <property type="component" value="Unassembled WGS sequence"/>
</dbReference>
<dbReference type="EMBL" id="JAAGNN010000003">
    <property type="protein sequence ID" value="KAF4091582.1"/>
    <property type="molecule type" value="Genomic_DNA"/>
</dbReference>
<gene>
    <name evidence="1" type="ORF">AMELA_G00038510</name>
</gene>
<accession>A0A7J6B938</accession>
<dbReference type="AlphaFoldDB" id="A0A7J6B938"/>
<evidence type="ECO:0000313" key="2">
    <source>
        <dbReference type="Proteomes" id="UP000593565"/>
    </source>
</evidence>
<evidence type="ECO:0000313" key="1">
    <source>
        <dbReference type="EMBL" id="KAF4091582.1"/>
    </source>
</evidence>
<protein>
    <submittedName>
        <fullName evidence="1">Uncharacterized protein</fullName>
    </submittedName>
</protein>